<dbReference type="InterPro" id="IPR023833">
    <property type="entry name" value="Signal_pept_SipW-depend-type"/>
</dbReference>
<dbReference type="OrthoDB" id="4466954at2"/>
<proteinExistence type="predicted"/>
<dbReference type="NCBIfam" id="TIGR04089">
    <property type="entry name" value="exp_by_SipW_III"/>
    <property type="match status" value="1"/>
</dbReference>
<gene>
    <name evidence="1" type="ORF">E3T55_03620</name>
</gene>
<dbReference type="RefSeq" id="WP_134518197.1">
    <property type="nucleotide sequence ID" value="NZ_SOHE01000016.1"/>
</dbReference>
<dbReference type="EMBL" id="SOHE01000016">
    <property type="protein sequence ID" value="TFD54522.1"/>
    <property type="molecule type" value="Genomic_DNA"/>
</dbReference>
<sequence length="189" mass="18545">MNTLLKGAIAGVAGIALLLGGAGTFALWNSSATVAGGTIVAGQLKVANNPAAGVWTVNNTVTSLASYRAVPGDVMVFTKTMDITATGDNLVADLGLAEAAISPTVSSTPADIALADYLIEGAVLTATGSGINTVAGVTTITAGTAGINAQPVTVTATITFPKSTTAGFENDTMLGSVSLAGMALTLTQK</sequence>
<keyword evidence="2" id="KW-1185">Reference proteome</keyword>
<name>A0A4R9A9V3_9MICO</name>
<dbReference type="InterPro" id="IPR024006">
    <property type="entry name" value="Alt_signal_exp_actinobact"/>
</dbReference>
<accession>A0A4R9A9V3</accession>
<protein>
    <submittedName>
        <fullName evidence="1">Alternate-type signal peptide domain-containing protein</fullName>
    </submittedName>
</protein>
<evidence type="ECO:0000313" key="1">
    <source>
        <dbReference type="EMBL" id="TFD54522.1"/>
    </source>
</evidence>
<dbReference type="Proteomes" id="UP000297447">
    <property type="component" value="Unassembled WGS sequence"/>
</dbReference>
<organism evidence="1 2">
    <name type="scientific">Cryobacterium frigoriphilum</name>
    <dbReference type="NCBI Taxonomy" id="1259150"/>
    <lineage>
        <taxon>Bacteria</taxon>
        <taxon>Bacillati</taxon>
        <taxon>Actinomycetota</taxon>
        <taxon>Actinomycetes</taxon>
        <taxon>Micrococcales</taxon>
        <taxon>Microbacteriaceae</taxon>
        <taxon>Cryobacterium</taxon>
    </lineage>
</organism>
<comment type="caution">
    <text evidence="1">The sequence shown here is derived from an EMBL/GenBank/DDBJ whole genome shotgun (WGS) entry which is preliminary data.</text>
</comment>
<dbReference type="AlphaFoldDB" id="A0A4R9A9V3"/>
<reference evidence="1 2" key="1">
    <citation type="submission" date="2019-03" db="EMBL/GenBank/DDBJ databases">
        <title>Genomics of glacier-inhabiting Cryobacterium strains.</title>
        <authorList>
            <person name="Liu Q."/>
            <person name="Xin Y.-H."/>
        </authorList>
    </citation>
    <scope>NUCLEOTIDE SEQUENCE [LARGE SCALE GENOMIC DNA]</scope>
    <source>
        <strain evidence="1 2">Hh14</strain>
    </source>
</reference>
<dbReference type="NCBIfam" id="TIGR04088">
    <property type="entry name" value="cognate_SipW"/>
    <property type="match status" value="1"/>
</dbReference>
<evidence type="ECO:0000313" key="2">
    <source>
        <dbReference type="Proteomes" id="UP000297447"/>
    </source>
</evidence>